<accession>A0A9P5YKF4</accession>
<dbReference type="AlphaFoldDB" id="A0A9P5YKF4"/>
<reference evidence="1" key="1">
    <citation type="submission" date="2020-11" db="EMBL/GenBank/DDBJ databases">
        <authorList>
            <consortium name="DOE Joint Genome Institute"/>
            <person name="Ahrendt S."/>
            <person name="Riley R."/>
            <person name="Andreopoulos W."/>
            <person name="Labutti K."/>
            <person name="Pangilinan J."/>
            <person name="Ruiz-Duenas F.J."/>
            <person name="Barrasa J.M."/>
            <person name="Sanchez-Garcia M."/>
            <person name="Camarero S."/>
            <person name="Miyauchi S."/>
            <person name="Serrano A."/>
            <person name="Linde D."/>
            <person name="Babiker R."/>
            <person name="Drula E."/>
            <person name="Ayuso-Fernandez I."/>
            <person name="Pacheco R."/>
            <person name="Padilla G."/>
            <person name="Ferreira P."/>
            <person name="Barriuso J."/>
            <person name="Kellner H."/>
            <person name="Castanera R."/>
            <person name="Alfaro M."/>
            <person name="Ramirez L."/>
            <person name="Pisabarro A.G."/>
            <person name="Kuo A."/>
            <person name="Tritt A."/>
            <person name="Lipzen A."/>
            <person name="He G."/>
            <person name="Yan M."/>
            <person name="Ng V."/>
            <person name="Cullen D."/>
            <person name="Martin F."/>
            <person name="Rosso M.-N."/>
            <person name="Henrissat B."/>
            <person name="Hibbett D."/>
            <person name="Martinez A.T."/>
            <person name="Grigoriev I.V."/>
        </authorList>
    </citation>
    <scope>NUCLEOTIDE SEQUENCE</scope>
    <source>
        <strain evidence="1">CIRM-BRFM 674</strain>
    </source>
</reference>
<dbReference type="Proteomes" id="UP000807469">
    <property type="component" value="Unassembled WGS sequence"/>
</dbReference>
<comment type="caution">
    <text evidence="1">The sequence shown here is derived from an EMBL/GenBank/DDBJ whole genome shotgun (WGS) entry which is preliminary data.</text>
</comment>
<evidence type="ECO:0000313" key="2">
    <source>
        <dbReference type="Proteomes" id="UP000807469"/>
    </source>
</evidence>
<proteinExistence type="predicted"/>
<sequence>MDSIYLNLRVLLYPPLYSPTLECQWSLAKDDVVDAQPISTRYLQRKPARLPTTPTPVIRIHTHSSRSLPPAMGGGRIVVLANFLGLFDASYIKYSINGITVGFWVCRFTDTYSALGGWGTTDAIKRQQRKIPRSVFNVDVSIYLLPYCMTISHPPSPSCYTEYETALHQISQTPYLPFRCVRFLCLKPADDAMEYD</sequence>
<dbReference type="EMBL" id="MU156113">
    <property type="protein sequence ID" value="KAF9470265.1"/>
    <property type="molecule type" value="Genomic_DNA"/>
</dbReference>
<evidence type="ECO:0000313" key="1">
    <source>
        <dbReference type="EMBL" id="KAF9470265.1"/>
    </source>
</evidence>
<protein>
    <submittedName>
        <fullName evidence="1">Uncharacterized protein</fullName>
    </submittedName>
</protein>
<name>A0A9P5YKF4_9AGAR</name>
<gene>
    <name evidence="1" type="ORF">BDN70DRAFT_939866</name>
</gene>
<keyword evidence="2" id="KW-1185">Reference proteome</keyword>
<organism evidence="1 2">
    <name type="scientific">Pholiota conissans</name>
    <dbReference type="NCBI Taxonomy" id="109636"/>
    <lineage>
        <taxon>Eukaryota</taxon>
        <taxon>Fungi</taxon>
        <taxon>Dikarya</taxon>
        <taxon>Basidiomycota</taxon>
        <taxon>Agaricomycotina</taxon>
        <taxon>Agaricomycetes</taxon>
        <taxon>Agaricomycetidae</taxon>
        <taxon>Agaricales</taxon>
        <taxon>Agaricineae</taxon>
        <taxon>Strophariaceae</taxon>
        <taxon>Pholiota</taxon>
    </lineage>
</organism>